<dbReference type="Proteomes" id="UP000298416">
    <property type="component" value="Unassembled WGS sequence"/>
</dbReference>
<dbReference type="AlphaFoldDB" id="A0A8X8Y4I9"/>
<protein>
    <submittedName>
        <fullName evidence="2">Uncharacterized protein</fullName>
    </submittedName>
</protein>
<evidence type="ECO:0000256" key="1">
    <source>
        <dbReference type="SAM" id="MobiDB-lite"/>
    </source>
</evidence>
<evidence type="ECO:0000313" key="3">
    <source>
        <dbReference type="Proteomes" id="UP000298416"/>
    </source>
</evidence>
<organism evidence="2">
    <name type="scientific">Salvia splendens</name>
    <name type="common">Scarlet sage</name>
    <dbReference type="NCBI Taxonomy" id="180675"/>
    <lineage>
        <taxon>Eukaryota</taxon>
        <taxon>Viridiplantae</taxon>
        <taxon>Streptophyta</taxon>
        <taxon>Embryophyta</taxon>
        <taxon>Tracheophyta</taxon>
        <taxon>Spermatophyta</taxon>
        <taxon>Magnoliopsida</taxon>
        <taxon>eudicotyledons</taxon>
        <taxon>Gunneridae</taxon>
        <taxon>Pentapetalae</taxon>
        <taxon>asterids</taxon>
        <taxon>lamiids</taxon>
        <taxon>Lamiales</taxon>
        <taxon>Lamiaceae</taxon>
        <taxon>Nepetoideae</taxon>
        <taxon>Mentheae</taxon>
        <taxon>Salviinae</taxon>
        <taxon>Salvia</taxon>
        <taxon>Salvia subgen. Calosphace</taxon>
        <taxon>core Calosphace</taxon>
    </lineage>
</organism>
<comment type="caution">
    <text evidence="2">The sequence shown here is derived from an EMBL/GenBank/DDBJ whole genome shotgun (WGS) entry which is preliminary data.</text>
</comment>
<keyword evidence="3" id="KW-1185">Reference proteome</keyword>
<evidence type="ECO:0000313" key="2">
    <source>
        <dbReference type="EMBL" id="KAG6423500.1"/>
    </source>
</evidence>
<feature type="region of interest" description="Disordered" evidence="1">
    <location>
        <begin position="155"/>
        <end position="199"/>
    </location>
</feature>
<gene>
    <name evidence="2" type="ORF">SASPL_113897</name>
</gene>
<proteinExistence type="predicted"/>
<dbReference type="EMBL" id="PNBA02000005">
    <property type="protein sequence ID" value="KAG6423500.1"/>
    <property type="molecule type" value="Genomic_DNA"/>
</dbReference>
<accession>A0A8X8Y4I9</accession>
<reference evidence="2" key="1">
    <citation type="submission" date="2018-01" db="EMBL/GenBank/DDBJ databases">
        <authorList>
            <person name="Mao J.F."/>
        </authorList>
    </citation>
    <scope>NUCLEOTIDE SEQUENCE</scope>
    <source>
        <strain evidence="2">Huo1</strain>
        <tissue evidence="2">Leaf</tissue>
    </source>
</reference>
<name>A0A8X8Y4I9_SALSN</name>
<reference evidence="2" key="2">
    <citation type="submission" date="2020-08" db="EMBL/GenBank/DDBJ databases">
        <title>Plant Genome Project.</title>
        <authorList>
            <person name="Zhang R.-G."/>
        </authorList>
    </citation>
    <scope>NUCLEOTIDE SEQUENCE</scope>
    <source>
        <strain evidence="2">Huo1</strain>
        <tissue evidence="2">Leaf</tissue>
    </source>
</reference>
<feature type="compositionally biased region" description="Polar residues" evidence="1">
    <location>
        <begin position="179"/>
        <end position="189"/>
    </location>
</feature>
<sequence length="199" mass="22457">MSIPPLSDFFYKGKWSPACDGVLVDCLIMLKGETQWSKSVVPSWFLPTAAEWMKDKASVIFSELELKDGVDLLRKRYYTFKVVLRIQGAYLDAPMKVVVAPADSWEKMLKMNAYAICRKLFDEDAEPNDRESATEDGDYLIDLGSDGYMRYREEKGRMLPKPPGPSHEVGGPSALKSPHASSCGSNSSMKWWPHNVKRP</sequence>